<accession>A0AAE3XRU8</accession>
<evidence type="ECO:0000256" key="1">
    <source>
        <dbReference type="SAM" id="MobiDB-lite"/>
    </source>
</evidence>
<gene>
    <name evidence="2" type="ORF">HNQ88_003827</name>
</gene>
<name>A0AAE3XRU8_9BACT</name>
<feature type="compositionally biased region" description="Polar residues" evidence="1">
    <location>
        <begin position="49"/>
        <end position="62"/>
    </location>
</feature>
<comment type="caution">
    <text evidence="2">The sequence shown here is derived from an EMBL/GenBank/DDBJ whole genome shotgun (WGS) entry which is preliminary data.</text>
</comment>
<dbReference type="AlphaFoldDB" id="A0AAE3XRU8"/>
<protein>
    <submittedName>
        <fullName evidence="2">Uncharacterized protein</fullName>
    </submittedName>
</protein>
<evidence type="ECO:0000313" key="3">
    <source>
        <dbReference type="Proteomes" id="UP001185092"/>
    </source>
</evidence>
<proteinExistence type="predicted"/>
<dbReference type="RefSeq" id="WP_309940942.1">
    <property type="nucleotide sequence ID" value="NZ_AP025306.1"/>
</dbReference>
<sequence>MWETGKKAKTKNKADSSASSGASKMPPDEDELLSTYENFDMDRAIREINSPQESPPNSATELSMDTLEGYDLSFIPEGDDVRSFIGQSSIAPPLATPIIPHSSSESQEYTAPSSAGLTLGAVRSFIASPPSFKSLLPSIPKPRSYNFMNYVDLVGEQKRHTRRYRVDKTIPDDYVLKELKTKSGQTVEALFLKPEIAKLYWNKAKVLAPGYKLERGEAVINYDMAKFLEEKRMLKASGLKFQPVKVDAKDSKYNESFEDIQIPTGVKIPNFDSE</sequence>
<feature type="region of interest" description="Disordered" evidence="1">
    <location>
        <begin position="1"/>
        <end position="62"/>
    </location>
</feature>
<reference evidence="2" key="1">
    <citation type="submission" date="2023-07" db="EMBL/GenBank/DDBJ databases">
        <title>Genomic Encyclopedia of Type Strains, Phase IV (KMG-IV): sequencing the most valuable type-strain genomes for metagenomic binning, comparative biology and taxonomic classification.</title>
        <authorList>
            <person name="Goeker M."/>
        </authorList>
    </citation>
    <scope>NUCLEOTIDE SEQUENCE</scope>
    <source>
        <strain evidence="2">DSM 26174</strain>
    </source>
</reference>
<evidence type="ECO:0000313" key="2">
    <source>
        <dbReference type="EMBL" id="MDR6240751.1"/>
    </source>
</evidence>
<organism evidence="2 3">
    <name type="scientific">Aureibacter tunicatorum</name>
    <dbReference type="NCBI Taxonomy" id="866807"/>
    <lineage>
        <taxon>Bacteria</taxon>
        <taxon>Pseudomonadati</taxon>
        <taxon>Bacteroidota</taxon>
        <taxon>Cytophagia</taxon>
        <taxon>Cytophagales</taxon>
        <taxon>Persicobacteraceae</taxon>
        <taxon>Aureibacter</taxon>
    </lineage>
</organism>
<dbReference type="Proteomes" id="UP001185092">
    <property type="component" value="Unassembled WGS sequence"/>
</dbReference>
<keyword evidence="3" id="KW-1185">Reference proteome</keyword>
<dbReference type="EMBL" id="JAVDQD010000005">
    <property type="protein sequence ID" value="MDR6240751.1"/>
    <property type="molecule type" value="Genomic_DNA"/>
</dbReference>